<dbReference type="Pfam" id="PF00089">
    <property type="entry name" value="Trypsin"/>
    <property type="match status" value="1"/>
</dbReference>
<comment type="subcellular location">
    <subcellularLocation>
        <location evidence="1">Secreted</location>
    </subcellularLocation>
</comment>
<evidence type="ECO:0000256" key="9">
    <source>
        <dbReference type="ARBA" id="ARBA00024195"/>
    </source>
</evidence>
<reference evidence="11 12" key="1">
    <citation type="journal article" date="2018" name="Gigascience">
        <title>Genomes of trombidid mites reveal novel predicted allergens and laterally-transferred genes associated with secondary metabolism.</title>
        <authorList>
            <person name="Dong X."/>
            <person name="Chaisiri K."/>
            <person name="Xia D."/>
            <person name="Armstrong S.D."/>
            <person name="Fang Y."/>
            <person name="Donnelly M.J."/>
            <person name="Kadowaki T."/>
            <person name="McGarry J.W."/>
            <person name="Darby A.C."/>
            <person name="Makepeace B.L."/>
        </authorList>
    </citation>
    <scope>NUCLEOTIDE SEQUENCE [LARGE SCALE GENOMIC DNA]</scope>
    <source>
        <strain evidence="11">UoL-WK</strain>
    </source>
</reference>
<organism evidence="11 12">
    <name type="scientific">Dinothrombium tinctorium</name>
    <dbReference type="NCBI Taxonomy" id="1965070"/>
    <lineage>
        <taxon>Eukaryota</taxon>
        <taxon>Metazoa</taxon>
        <taxon>Ecdysozoa</taxon>
        <taxon>Arthropoda</taxon>
        <taxon>Chelicerata</taxon>
        <taxon>Arachnida</taxon>
        <taxon>Acari</taxon>
        <taxon>Acariformes</taxon>
        <taxon>Trombidiformes</taxon>
        <taxon>Prostigmata</taxon>
        <taxon>Anystina</taxon>
        <taxon>Parasitengona</taxon>
        <taxon>Trombidioidea</taxon>
        <taxon>Trombidiidae</taxon>
        <taxon>Dinothrombium</taxon>
    </lineage>
</organism>
<evidence type="ECO:0000313" key="11">
    <source>
        <dbReference type="EMBL" id="RWS10377.1"/>
    </source>
</evidence>
<dbReference type="SMART" id="SM00020">
    <property type="entry name" value="Tryp_SPc"/>
    <property type="match status" value="1"/>
</dbReference>
<evidence type="ECO:0000256" key="4">
    <source>
        <dbReference type="ARBA" id="ARBA00022729"/>
    </source>
</evidence>
<dbReference type="EMBL" id="NCKU01002118">
    <property type="protein sequence ID" value="RWS10377.1"/>
    <property type="molecule type" value="Genomic_DNA"/>
</dbReference>
<dbReference type="PROSITE" id="PS00134">
    <property type="entry name" value="TRYPSIN_HIS"/>
    <property type="match status" value="1"/>
</dbReference>
<gene>
    <name evidence="11" type="ORF">B4U79_01719</name>
</gene>
<proteinExistence type="inferred from homology"/>
<dbReference type="Gene3D" id="2.40.10.10">
    <property type="entry name" value="Trypsin-like serine proteases"/>
    <property type="match status" value="2"/>
</dbReference>
<comment type="caution">
    <text evidence="11">The sequence shown here is derived from an EMBL/GenBank/DDBJ whole genome shotgun (WGS) entry which is preliminary data.</text>
</comment>
<evidence type="ECO:0000256" key="2">
    <source>
        <dbReference type="ARBA" id="ARBA00022525"/>
    </source>
</evidence>
<keyword evidence="7" id="KW-0865">Zymogen</keyword>
<dbReference type="GO" id="GO:0005576">
    <property type="term" value="C:extracellular region"/>
    <property type="evidence" value="ECO:0007669"/>
    <property type="project" value="UniProtKB-SubCell"/>
</dbReference>
<accession>A0A443R542</accession>
<evidence type="ECO:0000256" key="3">
    <source>
        <dbReference type="ARBA" id="ARBA00022670"/>
    </source>
</evidence>
<dbReference type="GO" id="GO:0004252">
    <property type="term" value="F:serine-type endopeptidase activity"/>
    <property type="evidence" value="ECO:0007669"/>
    <property type="project" value="InterPro"/>
</dbReference>
<protein>
    <recommendedName>
        <fullName evidence="10">Peptidase S1 domain-containing protein</fullName>
    </recommendedName>
</protein>
<sequence>MFDGNNRSPILYPWMGALFTDKGEQQCGATILSDLFVMTAAHCIAGKNVSDLKVVLGVHNLVLATEKDKYSIGEIIVHDDFKRNGSVFENDIGLLKLAKPLSFSDNLLPICRPTENMTSFTHRLNAIGWGQLEPNSSEMAQKLQEIFLPEVPIEVCSKIWNLNLGESRICVGEEMKNVCKGDDGGPLMYDIDSRWYQIGITSFSGPKCGDKYPGVFTRVSFYIDWINARINGSNTCSNASQSKVYEDNF</sequence>
<feature type="domain" description="Peptidase S1" evidence="10">
    <location>
        <begin position="1"/>
        <end position="231"/>
    </location>
</feature>
<evidence type="ECO:0000256" key="8">
    <source>
        <dbReference type="ARBA" id="ARBA00023157"/>
    </source>
</evidence>
<dbReference type="OrthoDB" id="10051896at2759"/>
<dbReference type="InterPro" id="IPR009003">
    <property type="entry name" value="Peptidase_S1_PA"/>
</dbReference>
<evidence type="ECO:0000256" key="7">
    <source>
        <dbReference type="ARBA" id="ARBA00023145"/>
    </source>
</evidence>
<dbReference type="InterPro" id="IPR001254">
    <property type="entry name" value="Trypsin_dom"/>
</dbReference>
<keyword evidence="5" id="KW-0378">Hydrolase</keyword>
<comment type="similarity">
    <text evidence="9">Belongs to the peptidase S1 family. CLIP subfamily.</text>
</comment>
<keyword evidence="12" id="KW-1185">Reference proteome</keyword>
<evidence type="ECO:0000259" key="10">
    <source>
        <dbReference type="PROSITE" id="PS50240"/>
    </source>
</evidence>
<keyword evidence="2" id="KW-0964">Secreted</keyword>
<keyword evidence="3" id="KW-0645">Protease</keyword>
<keyword evidence="6" id="KW-0720">Serine protease</keyword>
<dbReference type="PANTHER" id="PTHR24256">
    <property type="entry name" value="TRYPTASE-RELATED"/>
    <property type="match status" value="1"/>
</dbReference>
<name>A0A443R542_9ACAR</name>
<dbReference type="InterPro" id="IPR051487">
    <property type="entry name" value="Ser/Thr_Proteases_Immune/Dev"/>
</dbReference>
<dbReference type="GO" id="GO:0006508">
    <property type="term" value="P:proteolysis"/>
    <property type="evidence" value="ECO:0007669"/>
    <property type="project" value="UniProtKB-KW"/>
</dbReference>
<evidence type="ECO:0000256" key="1">
    <source>
        <dbReference type="ARBA" id="ARBA00004613"/>
    </source>
</evidence>
<dbReference type="STRING" id="1965070.A0A443R542"/>
<dbReference type="SUPFAM" id="SSF50494">
    <property type="entry name" value="Trypsin-like serine proteases"/>
    <property type="match status" value="1"/>
</dbReference>
<dbReference type="InterPro" id="IPR043504">
    <property type="entry name" value="Peptidase_S1_PA_chymotrypsin"/>
</dbReference>
<dbReference type="FunFam" id="2.40.10.10:FF:000146">
    <property type="entry name" value="Serine protease 53"/>
    <property type="match status" value="1"/>
</dbReference>
<dbReference type="AlphaFoldDB" id="A0A443R542"/>
<keyword evidence="4" id="KW-0732">Signal</keyword>
<dbReference type="InterPro" id="IPR001314">
    <property type="entry name" value="Peptidase_S1A"/>
</dbReference>
<evidence type="ECO:0000313" key="12">
    <source>
        <dbReference type="Proteomes" id="UP000285301"/>
    </source>
</evidence>
<evidence type="ECO:0000256" key="5">
    <source>
        <dbReference type="ARBA" id="ARBA00022801"/>
    </source>
</evidence>
<keyword evidence="8" id="KW-1015">Disulfide bond</keyword>
<dbReference type="PRINTS" id="PR00722">
    <property type="entry name" value="CHYMOTRYPSIN"/>
</dbReference>
<dbReference type="CDD" id="cd00190">
    <property type="entry name" value="Tryp_SPc"/>
    <property type="match status" value="1"/>
</dbReference>
<evidence type="ECO:0000256" key="6">
    <source>
        <dbReference type="ARBA" id="ARBA00022825"/>
    </source>
</evidence>
<dbReference type="Proteomes" id="UP000285301">
    <property type="component" value="Unassembled WGS sequence"/>
</dbReference>
<dbReference type="InterPro" id="IPR018114">
    <property type="entry name" value="TRYPSIN_HIS"/>
</dbReference>
<dbReference type="PROSITE" id="PS50240">
    <property type="entry name" value="TRYPSIN_DOM"/>
    <property type="match status" value="1"/>
</dbReference>